<protein>
    <submittedName>
        <fullName evidence="1">Uncharacterized protein</fullName>
    </submittedName>
</protein>
<dbReference type="EMBL" id="BAABHW010000002">
    <property type="protein sequence ID" value="GAA5073332.1"/>
    <property type="molecule type" value="Genomic_DNA"/>
</dbReference>
<evidence type="ECO:0000313" key="1">
    <source>
        <dbReference type="EMBL" id="GAA5073332.1"/>
    </source>
</evidence>
<name>A0ABP9LC28_9RHOB</name>
<reference evidence="2" key="1">
    <citation type="journal article" date="2019" name="Int. J. Syst. Evol. Microbiol.">
        <title>The Global Catalogue of Microorganisms (GCM) 10K type strain sequencing project: providing services to taxonomists for standard genome sequencing and annotation.</title>
        <authorList>
            <consortium name="The Broad Institute Genomics Platform"/>
            <consortium name="The Broad Institute Genome Sequencing Center for Infectious Disease"/>
            <person name="Wu L."/>
            <person name="Ma J."/>
        </authorList>
    </citation>
    <scope>NUCLEOTIDE SEQUENCE [LARGE SCALE GENOMIC DNA]</scope>
    <source>
        <strain evidence="2">JCM 18015</strain>
    </source>
</reference>
<keyword evidence="2" id="KW-1185">Reference proteome</keyword>
<proteinExistence type="predicted"/>
<sequence>MAANSGVLYVIVFPRLAVIRGWRNGLIGAARDSLKSATVRPYHEGPPRKVFAPKIRHSRKQSRARWLLVAPAGTKGRSNGLRSGSWSGLVQPNPVVDRTRGDNSQHIAATVLESPICCFRGGRMPGQIPLPLWMKDAIVKKSKAFS</sequence>
<evidence type="ECO:0000313" key="2">
    <source>
        <dbReference type="Proteomes" id="UP001499910"/>
    </source>
</evidence>
<gene>
    <name evidence="1" type="ORF">GCM10023209_19100</name>
</gene>
<comment type="caution">
    <text evidence="1">The sequence shown here is derived from an EMBL/GenBank/DDBJ whole genome shotgun (WGS) entry which is preliminary data.</text>
</comment>
<dbReference type="Proteomes" id="UP001499910">
    <property type="component" value="Unassembled WGS sequence"/>
</dbReference>
<organism evidence="1 2">
    <name type="scientific">[Roseibacterium] beibuensis</name>
    <dbReference type="NCBI Taxonomy" id="1193142"/>
    <lineage>
        <taxon>Bacteria</taxon>
        <taxon>Pseudomonadati</taxon>
        <taxon>Pseudomonadota</taxon>
        <taxon>Alphaproteobacteria</taxon>
        <taxon>Rhodobacterales</taxon>
        <taxon>Roseobacteraceae</taxon>
        <taxon>Roseicyclus</taxon>
    </lineage>
</organism>
<accession>A0ABP9LC28</accession>